<evidence type="ECO:0000256" key="1">
    <source>
        <dbReference type="SAM" id="Phobius"/>
    </source>
</evidence>
<keyword evidence="1" id="KW-0472">Membrane</keyword>
<sequence length="418" mass="46177">MAGLTIPASFKVERSNTAGHSAVALLAALVVVLSTSLPVCAVALGVFATQERAICPLWWTLPTLLFYALFPHTPLLWVGLFPVLFWSEFQKNQGALFPALSVILSVAMMWHAANVISPVLCACILVGFVFFVLGKNLLQRTPPKDFGVIRPLFLIILMIAAEHEGIISSARGAIEALLLDLVLLIISVPAMNRFQGLLILRYPFPPLPGFIVLWLGIHSALGLAVGASEWSVLGVLSALIFGLFSILDIAKLGFRQSQVVSRQKPLLEVLAVGSATVLLPMVVWGVCSPVIHFIGGAWVWPFWSLEAGDGSYLKIPALILVLFVVWLFLVKTWRYEKGLEKALISFLPTLNKFQYYDVIFEKIPNFPWLIRRLIVENRKRLSALSLLWKGELPDMRRMAVGIWLFLLAIVLAVLGFAS</sequence>
<protein>
    <recommendedName>
        <fullName evidence="4">NADH:quinone oxidoreductase/Mrp antiporter membrane subunit domain-containing protein</fullName>
    </recommendedName>
</protein>
<feature type="transmembrane region" description="Helical" evidence="1">
    <location>
        <begin position="204"/>
        <end position="224"/>
    </location>
</feature>
<dbReference type="AlphaFoldDB" id="A0A4Y6UIB8"/>
<feature type="transmembrane region" description="Helical" evidence="1">
    <location>
        <begin position="398"/>
        <end position="417"/>
    </location>
</feature>
<keyword evidence="3" id="KW-1185">Reference proteome</keyword>
<accession>A0A4Y6UIB8</accession>
<dbReference type="EMBL" id="CP038141">
    <property type="protein sequence ID" value="QDH16408.1"/>
    <property type="molecule type" value="Genomic_DNA"/>
</dbReference>
<name>A0A4Y6UIB8_9PROT</name>
<gene>
    <name evidence="2" type="ORF">E3D00_01620</name>
</gene>
<feature type="transmembrane region" description="Helical" evidence="1">
    <location>
        <begin position="64"/>
        <end position="87"/>
    </location>
</feature>
<feature type="transmembrane region" description="Helical" evidence="1">
    <location>
        <begin position="21"/>
        <end position="44"/>
    </location>
</feature>
<feature type="transmembrane region" description="Helical" evidence="1">
    <location>
        <begin position="311"/>
        <end position="330"/>
    </location>
</feature>
<reference evidence="2 3" key="1">
    <citation type="submission" date="2019-03" db="EMBL/GenBank/DDBJ databases">
        <title>The complete genome sequence of Swingsia samuiensis NBRC107927(T).</title>
        <authorList>
            <person name="Chua K.-O."/>
            <person name="Chan K.-G."/>
            <person name="See-Too W.-S."/>
        </authorList>
    </citation>
    <scope>NUCLEOTIDE SEQUENCE [LARGE SCALE GENOMIC DNA]</scope>
    <source>
        <strain evidence="2 3">AH83</strain>
    </source>
</reference>
<dbReference type="OrthoDB" id="7285345at2"/>
<evidence type="ECO:0008006" key="4">
    <source>
        <dbReference type="Google" id="ProtNLM"/>
    </source>
</evidence>
<feature type="transmembrane region" description="Helical" evidence="1">
    <location>
        <begin position="230"/>
        <end position="254"/>
    </location>
</feature>
<evidence type="ECO:0000313" key="3">
    <source>
        <dbReference type="Proteomes" id="UP000316313"/>
    </source>
</evidence>
<proteinExistence type="predicted"/>
<keyword evidence="1" id="KW-0812">Transmembrane</keyword>
<organism evidence="2 3">
    <name type="scientific">Swingsia samuiensis</name>
    <dbReference type="NCBI Taxonomy" id="1293412"/>
    <lineage>
        <taxon>Bacteria</taxon>
        <taxon>Pseudomonadati</taxon>
        <taxon>Pseudomonadota</taxon>
        <taxon>Alphaproteobacteria</taxon>
        <taxon>Acetobacterales</taxon>
        <taxon>Acetobacteraceae</taxon>
        <taxon>Swingsia</taxon>
    </lineage>
</organism>
<feature type="transmembrane region" description="Helical" evidence="1">
    <location>
        <begin position="145"/>
        <end position="161"/>
    </location>
</feature>
<dbReference type="KEGG" id="ssam:E3D00_01620"/>
<feature type="transmembrane region" description="Helical" evidence="1">
    <location>
        <begin position="266"/>
        <end position="291"/>
    </location>
</feature>
<dbReference type="Proteomes" id="UP000316313">
    <property type="component" value="Chromosome"/>
</dbReference>
<feature type="transmembrane region" description="Helical" evidence="1">
    <location>
        <begin position="173"/>
        <end position="192"/>
    </location>
</feature>
<keyword evidence="1" id="KW-1133">Transmembrane helix</keyword>
<feature type="transmembrane region" description="Helical" evidence="1">
    <location>
        <begin position="116"/>
        <end position="133"/>
    </location>
</feature>
<evidence type="ECO:0000313" key="2">
    <source>
        <dbReference type="EMBL" id="QDH16408.1"/>
    </source>
</evidence>